<feature type="compositionally biased region" description="Low complexity" evidence="1">
    <location>
        <begin position="1"/>
        <end position="21"/>
    </location>
</feature>
<dbReference type="EMBL" id="JAJA02000001">
    <property type="protein sequence ID" value="KWS05023.1"/>
    <property type="molecule type" value="Genomic_DNA"/>
</dbReference>
<proteinExistence type="predicted"/>
<reference evidence="2 3" key="1">
    <citation type="journal article" date="2014" name="Genome Announc.">
        <title>Draft Genome Sequence of Lysobacter capsici AZ78, a Bacterium Antagonistic to Plant-Pathogenic Oomycetes.</title>
        <authorList>
            <person name="Puopolo G."/>
            <person name="Sonego P."/>
            <person name="Engelen K."/>
            <person name="Pertot I."/>
        </authorList>
    </citation>
    <scope>NUCLEOTIDE SEQUENCE [LARGE SCALE GENOMIC DNA]</scope>
    <source>
        <strain evidence="2 3">AZ78</strain>
    </source>
</reference>
<evidence type="ECO:0000313" key="3">
    <source>
        <dbReference type="Proteomes" id="UP000023435"/>
    </source>
</evidence>
<accession>A0A108U9H6</accession>
<dbReference type="Proteomes" id="UP000023435">
    <property type="component" value="Unassembled WGS sequence"/>
</dbReference>
<evidence type="ECO:0000313" key="2">
    <source>
        <dbReference type="EMBL" id="KWS05023.1"/>
    </source>
</evidence>
<name>A0A108U9H6_9GAMM</name>
<gene>
    <name evidence="2" type="ORF">AZ78_2573</name>
</gene>
<feature type="region of interest" description="Disordered" evidence="1">
    <location>
        <begin position="1"/>
        <end position="31"/>
    </location>
</feature>
<keyword evidence="3" id="KW-1185">Reference proteome</keyword>
<evidence type="ECO:0000256" key="1">
    <source>
        <dbReference type="SAM" id="MobiDB-lite"/>
    </source>
</evidence>
<protein>
    <submittedName>
        <fullName evidence="2">Uncharacterized protein</fullName>
    </submittedName>
</protein>
<dbReference type="AlphaFoldDB" id="A0A108U9H6"/>
<organism evidence="2 3">
    <name type="scientific">Lysobacter capsici AZ78</name>
    <dbReference type="NCBI Taxonomy" id="1444315"/>
    <lineage>
        <taxon>Bacteria</taxon>
        <taxon>Pseudomonadati</taxon>
        <taxon>Pseudomonadota</taxon>
        <taxon>Gammaproteobacteria</taxon>
        <taxon>Lysobacterales</taxon>
        <taxon>Lysobacteraceae</taxon>
        <taxon>Lysobacter</taxon>
    </lineage>
</organism>
<comment type="caution">
    <text evidence="2">The sequence shown here is derived from an EMBL/GenBank/DDBJ whole genome shotgun (WGS) entry which is preliminary data.</text>
</comment>
<sequence length="58" mass="6283">MIAERGGASNSSRRAASAASLQERREPRPRNLICIARTMSRLSPQAPITSPRGIVHSL</sequence>